<feature type="region of interest" description="Disordered" evidence="2">
    <location>
        <begin position="90"/>
        <end position="122"/>
    </location>
</feature>
<keyword evidence="3" id="KW-0762">Sugar transport</keyword>
<evidence type="ECO:0000313" key="3">
    <source>
        <dbReference type="EMBL" id="RSL30855.1"/>
    </source>
</evidence>
<dbReference type="OrthoDB" id="5113885at2"/>
<dbReference type="GO" id="GO:0009401">
    <property type="term" value="P:phosphoenolpyruvate-dependent sugar phosphotransferase system"/>
    <property type="evidence" value="ECO:0007669"/>
    <property type="project" value="InterPro"/>
</dbReference>
<keyword evidence="3" id="KW-0813">Transport</keyword>
<evidence type="ECO:0000313" key="4">
    <source>
        <dbReference type="Proteomes" id="UP000275076"/>
    </source>
</evidence>
<reference evidence="3 4" key="1">
    <citation type="submission" date="2018-10" db="EMBL/GenBank/DDBJ databases">
        <title>Draft genome sequence of Bacillus salarius IM0101, isolated from a hypersaline soil in Inner Mongolia, China.</title>
        <authorList>
            <person name="Yamprayoonswat W."/>
            <person name="Boonvisut S."/>
            <person name="Jumpathong W."/>
            <person name="Sittihan S."/>
            <person name="Ruangsuj P."/>
            <person name="Wanthongcharoen S."/>
            <person name="Thongpramul N."/>
            <person name="Pimmason S."/>
            <person name="Yu B."/>
            <person name="Yasawong M."/>
        </authorList>
    </citation>
    <scope>NUCLEOTIDE SEQUENCE [LARGE SCALE GENOMIC DNA]</scope>
    <source>
        <strain evidence="3 4">IM0101</strain>
    </source>
</reference>
<dbReference type="Gene3D" id="2.40.33.40">
    <property type="entry name" value="Phosphotransferase system, glucitol/sorbitol-specific IIA component"/>
    <property type="match status" value="1"/>
</dbReference>
<dbReference type="PANTHER" id="PTHR40398:SF1">
    <property type="entry name" value="PTS SYSTEM GLUCITOL_SORBITOL-SPECIFIC EIIA COMPONENT"/>
    <property type="match status" value="1"/>
</dbReference>
<dbReference type="EMBL" id="RBVX01000031">
    <property type="protein sequence ID" value="RSL30855.1"/>
    <property type="molecule type" value="Genomic_DNA"/>
</dbReference>
<organism evidence="3 4">
    <name type="scientific">Salibacterium salarium</name>
    <dbReference type="NCBI Taxonomy" id="284579"/>
    <lineage>
        <taxon>Bacteria</taxon>
        <taxon>Bacillati</taxon>
        <taxon>Bacillota</taxon>
        <taxon>Bacilli</taxon>
        <taxon>Bacillales</taxon>
        <taxon>Bacillaceae</taxon>
    </lineage>
</organism>
<gene>
    <name evidence="3" type="ORF">D7Z54_23980</name>
</gene>
<evidence type="ECO:0000256" key="1">
    <source>
        <dbReference type="PROSITE-ProRule" id="PRU00420"/>
    </source>
</evidence>
<dbReference type="GO" id="GO:0008982">
    <property type="term" value="F:protein-N(PI)-phosphohistidine-sugar phosphotransferase activity"/>
    <property type="evidence" value="ECO:0007669"/>
    <property type="project" value="InterPro"/>
</dbReference>
<dbReference type="InterPro" id="IPR036665">
    <property type="entry name" value="PTS_IIA_glucitol/sorbitol_sf"/>
</dbReference>
<dbReference type="AlphaFoldDB" id="A0A428MXJ3"/>
<dbReference type="GO" id="GO:0005737">
    <property type="term" value="C:cytoplasm"/>
    <property type="evidence" value="ECO:0007669"/>
    <property type="project" value="InterPro"/>
</dbReference>
<evidence type="ECO:0000256" key="2">
    <source>
        <dbReference type="SAM" id="MobiDB-lite"/>
    </source>
</evidence>
<feature type="modified residue" description="Phosphohistidine; by HPr" evidence="1">
    <location>
        <position position="43"/>
    </location>
</feature>
<dbReference type="PROSITE" id="PS51097">
    <property type="entry name" value="PTS_EIIA_TYPE_5"/>
    <property type="match status" value="1"/>
</dbReference>
<dbReference type="Proteomes" id="UP000275076">
    <property type="component" value="Unassembled WGS sequence"/>
</dbReference>
<dbReference type="Pfam" id="PF03829">
    <property type="entry name" value="PTSIIA_gutA"/>
    <property type="match status" value="1"/>
</dbReference>
<name>A0A428MXJ3_9BACI</name>
<dbReference type="SUPFAM" id="SSF141530">
    <property type="entry name" value="PTSIIA/GutA-like"/>
    <property type="match status" value="1"/>
</dbReference>
<dbReference type="GO" id="GO:0016301">
    <property type="term" value="F:kinase activity"/>
    <property type="evidence" value="ECO:0007669"/>
    <property type="project" value="TreeGrafter"/>
</dbReference>
<comment type="caution">
    <text evidence="3">The sequence shown here is derived from an EMBL/GenBank/DDBJ whole genome shotgun (WGS) entry which is preliminary data.</text>
</comment>
<sequence>MTTYFEADVTTIGPEVELMLEDNILILFNETATEDLKEIAVIHNAQGISGEIEPGDEFVIDDHAYKILFVGGKANETMKDLGHATLQFNGEEDSDMPGTICLENGPNNNISEDSKIQFRKRN</sequence>
<proteinExistence type="predicted"/>
<keyword evidence="4" id="KW-1185">Reference proteome</keyword>
<protein>
    <submittedName>
        <fullName evidence="3">PTS glucose transporter subunit IIABC</fullName>
    </submittedName>
</protein>
<dbReference type="PANTHER" id="PTHR40398">
    <property type="entry name" value="PTS SYSTEM GLUCITOL/SORBITOL-SPECIFIC EIIA COMPONENT"/>
    <property type="match status" value="1"/>
</dbReference>
<accession>A0A428MXJ3</accession>
<dbReference type="RefSeq" id="WP_125559843.1">
    <property type="nucleotide sequence ID" value="NZ_RBVX01000031.1"/>
</dbReference>
<dbReference type="InterPro" id="IPR004716">
    <property type="entry name" value="PTS_IIA_glucitol/sorbitol-sp"/>
</dbReference>